<keyword evidence="3" id="KW-0732">Signal</keyword>
<evidence type="ECO:0000256" key="2">
    <source>
        <dbReference type="ARBA" id="ARBA00022670"/>
    </source>
</evidence>
<dbReference type="PROSITE" id="PS51892">
    <property type="entry name" value="SUBTILASE"/>
    <property type="match status" value="1"/>
</dbReference>
<evidence type="ECO:0000313" key="10">
    <source>
        <dbReference type="Proteomes" id="UP000288805"/>
    </source>
</evidence>
<comment type="caution">
    <text evidence="9">The sequence shown here is derived from an EMBL/GenBank/DDBJ whole genome shotgun (WGS) entry which is preliminary data.</text>
</comment>
<dbReference type="Proteomes" id="UP000288805">
    <property type="component" value="Unassembled WGS sequence"/>
</dbReference>
<evidence type="ECO:0000256" key="6">
    <source>
        <dbReference type="PROSITE-ProRule" id="PRU01240"/>
    </source>
</evidence>
<dbReference type="InterPro" id="IPR023828">
    <property type="entry name" value="Peptidase_S8_Ser-AS"/>
</dbReference>
<dbReference type="InterPro" id="IPR036852">
    <property type="entry name" value="Peptidase_S8/S53_dom_sf"/>
</dbReference>
<feature type="domain" description="Peptidase S8/S53" evidence="7">
    <location>
        <begin position="65"/>
        <end position="162"/>
    </location>
</feature>
<comment type="caution">
    <text evidence="6">Lacks conserved residue(s) required for the propagation of feature annotation.</text>
</comment>
<keyword evidence="5" id="KW-0720">Serine protease</keyword>
<proteinExistence type="inferred from homology"/>
<keyword evidence="2" id="KW-0645">Protease</keyword>
<dbReference type="SUPFAM" id="SSF52743">
    <property type="entry name" value="Subtilisin-like"/>
    <property type="match status" value="1"/>
</dbReference>
<feature type="domain" description="Subtilisin-like protease fibronectin type-III" evidence="8">
    <location>
        <begin position="197"/>
        <end position="294"/>
    </location>
</feature>
<keyword evidence="4" id="KW-0378">Hydrolase</keyword>
<dbReference type="InterPro" id="IPR000209">
    <property type="entry name" value="Peptidase_S8/S53_dom"/>
</dbReference>
<dbReference type="Pfam" id="PF17766">
    <property type="entry name" value="fn3_6"/>
    <property type="match status" value="1"/>
</dbReference>
<gene>
    <name evidence="9" type="primary">CUCM1_21</name>
    <name evidence="9" type="ORF">CK203_010082</name>
</gene>
<organism evidence="9 10">
    <name type="scientific">Vitis vinifera</name>
    <name type="common">Grape</name>
    <dbReference type="NCBI Taxonomy" id="29760"/>
    <lineage>
        <taxon>Eukaryota</taxon>
        <taxon>Viridiplantae</taxon>
        <taxon>Streptophyta</taxon>
        <taxon>Embryophyta</taxon>
        <taxon>Tracheophyta</taxon>
        <taxon>Spermatophyta</taxon>
        <taxon>Magnoliopsida</taxon>
        <taxon>eudicotyledons</taxon>
        <taxon>Gunneridae</taxon>
        <taxon>Pentapetalae</taxon>
        <taxon>rosids</taxon>
        <taxon>Vitales</taxon>
        <taxon>Vitaceae</taxon>
        <taxon>Viteae</taxon>
        <taxon>Vitis</taxon>
    </lineage>
</organism>
<dbReference type="EMBL" id="QGNW01000023">
    <property type="protein sequence ID" value="RVX13627.1"/>
    <property type="molecule type" value="Genomic_DNA"/>
</dbReference>
<evidence type="ECO:0000256" key="3">
    <source>
        <dbReference type="ARBA" id="ARBA00022729"/>
    </source>
</evidence>
<dbReference type="Pfam" id="PF00082">
    <property type="entry name" value="Peptidase_S8"/>
    <property type="match status" value="1"/>
</dbReference>
<dbReference type="GO" id="GO:0006508">
    <property type="term" value="P:proteolysis"/>
    <property type="evidence" value="ECO:0007669"/>
    <property type="project" value="UniProtKB-KW"/>
</dbReference>
<name>A0A438JXE1_VITVI</name>
<dbReference type="Gene3D" id="2.60.40.2310">
    <property type="match status" value="1"/>
</dbReference>
<dbReference type="PANTHER" id="PTHR10795">
    <property type="entry name" value="PROPROTEIN CONVERTASE SUBTILISIN/KEXIN"/>
    <property type="match status" value="1"/>
</dbReference>
<dbReference type="GO" id="GO:0004252">
    <property type="term" value="F:serine-type endopeptidase activity"/>
    <property type="evidence" value="ECO:0007669"/>
    <property type="project" value="InterPro"/>
</dbReference>
<dbReference type="Gene3D" id="3.50.30.30">
    <property type="match status" value="1"/>
</dbReference>
<dbReference type="AlphaFoldDB" id="A0A438JXE1"/>
<dbReference type="InterPro" id="IPR041469">
    <property type="entry name" value="Subtilisin-like_FN3"/>
</dbReference>
<protein>
    <submittedName>
        <fullName evidence="9">Cucumisin</fullName>
    </submittedName>
</protein>
<accession>A0A438JXE1</accession>
<evidence type="ECO:0000256" key="1">
    <source>
        <dbReference type="ARBA" id="ARBA00011073"/>
    </source>
</evidence>
<evidence type="ECO:0000256" key="5">
    <source>
        <dbReference type="ARBA" id="ARBA00022825"/>
    </source>
</evidence>
<evidence type="ECO:0000259" key="8">
    <source>
        <dbReference type="Pfam" id="PF17766"/>
    </source>
</evidence>
<evidence type="ECO:0000313" key="9">
    <source>
        <dbReference type="EMBL" id="RVX13627.1"/>
    </source>
</evidence>
<evidence type="ECO:0000259" key="7">
    <source>
        <dbReference type="Pfam" id="PF00082"/>
    </source>
</evidence>
<comment type="similarity">
    <text evidence="1 6">Belongs to the peptidase S8 family.</text>
</comment>
<evidence type="ECO:0000256" key="4">
    <source>
        <dbReference type="ARBA" id="ARBA00022801"/>
    </source>
</evidence>
<dbReference type="PROSITE" id="PS00138">
    <property type="entry name" value="SUBTILASE_SER"/>
    <property type="match status" value="1"/>
</dbReference>
<dbReference type="InterPro" id="IPR045051">
    <property type="entry name" value="SBT"/>
</dbReference>
<sequence length="298" mass="31466">MGLAHSLAGAVGALMADTLPKDSSRSFPLPASHLSARDGSSIANYINSTSNPNSSIFKSTEVSDALAPYVVSFSSRGPTQLHSTFSKPDIAAPGVRILAAWPPIAPVSGVKGDNREVLYNIISGTSMSCPHASGAAAYIKSFNPHLVSCCIKSALMTTATPMSAKKKSGSRICIWCGQYRSCKGYRSWSATNGTVWNLNYPSFALSSLTKESITGMFNRTVTNVGSSVSTYKATVIGAPEGLEIQVEPSILSFTSLMQKLSFVLKVEGKVGDNIVSASLVWDDGVHQVRTPIVVLALP</sequence>
<reference evidence="9 10" key="1">
    <citation type="journal article" date="2018" name="PLoS Genet.">
        <title>Population sequencing reveals clonal diversity and ancestral inbreeding in the grapevine cultivar Chardonnay.</title>
        <authorList>
            <person name="Roach M.J."/>
            <person name="Johnson D.L."/>
            <person name="Bohlmann J."/>
            <person name="van Vuuren H.J."/>
            <person name="Jones S.J."/>
            <person name="Pretorius I.S."/>
            <person name="Schmidt S.A."/>
            <person name="Borneman A.R."/>
        </authorList>
    </citation>
    <scope>NUCLEOTIDE SEQUENCE [LARGE SCALE GENOMIC DNA]</scope>
    <source>
        <strain evidence="10">cv. Chardonnay</strain>
        <tissue evidence="9">Leaf</tissue>
    </source>
</reference>
<dbReference type="Gene3D" id="3.40.50.200">
    <property type="entry name" value="Peptidase S8/S53 domain"/>
    <property type="match status" value="1"/>
</dbReference>